<keyword evidence="2" id="KW-1185">Reference proteome</keyword>
<accession>A0ACA9QVU0</accession>
<reference evidence="1" key="1">
    <citation type="submission" date="2021-06" db="EMBL/GenBank/DDBJ databases">
        <authorList>
            <person name="Kallberg Y."/>
            <person name="Tangrot J."/>
            <person name="Rosling A."/>
        </authorList>
    </citation>
    <scope>NUCLEOTIDE SEQUENCE</scope>
    <source>
        <strain evidence="1">IL203A</strain>
    </source>
</reference>
<dbReference type="Proteomes" id="UP000789702">
    <property type="component" value="Unassembled WGS sequence"/>
</dbReference>
<comment type="caution">
    <text evidence="1">The sequence shown here is derived from an EMBL/GenBank/DDBJ whole genome shotgun (WGS) entry which is preliminary data.</text>
</comment>
<organism evidence="1 2">
    <name type="scientific">Dentiscutata heterogama</name>
    <dbReference type="NCBI Taxonomy" id="1316150"/>
    <lineage>
        <taxon>Eukaryota</taxon>
        <taxon>Fungi</taxon>
        <taxon>Fungi incertae sedis</taxon>
        <taxon>Mucoromycota</taxon>
        <taxon>Glomeromycotina</taxon>
        <taxon>Glomeromycetes</taxon>
        <taxon>Diversisporales</taxon>
        <taxon>Gigasporaceae</taxon>
        <taxon>Dentiscutata</taxon>
    </lineage>
</organism>
<protein>
    <submittedName>
        <fullName evidence="1">6944_t:CDS:1</fullName>
    </submittedName>
</protein>
<gene>
    <name evidence="1" type="ORF">DHETER_LOCUS15577</name>
</gene>
<dbReference type="EMBL" id="CAJVPU010054074">
    <property type="protein sequence ID" value="CAG8766264.1"/>
    <property type="molecule type" value="Genomic_DNA"/>
</dbReference>
<sequence length="121" mass="13461">EIPPNCPSFATYSTSITFDACRIRLANLLSMWLFELFGILWTVAHCCGLLPKNNNRNSTITIDGELEDLYSDDELAEKMRNGNGGNNGKGKKRGNSQSKGVLGKHRAKEDKIMGRRDLVES</sequence>
<evidence type="ECO:0000313" key="2">
    <source>
        <dbReference type="Proteomes" id="UP000789702"/>
    </source>
</evidence>
<name>A0ACA9QVU0_9GLOM</name>
<evidence type="ECO:0000313" key="1">
    <source>
        <dbReference type="EMBL" id="CAG8766264.1"/>
    </source>
</evidence>
<feature type="non-terminal residue" evidence="1">
    <location>
        <position position="1"/>
    </location>
</feature>
<proteinExistence type="predicted"/>